<dbReference type="InterPro" id="IPR011576">
    <property type="entry name" value="Pyridox_Oxase_N"/>
</dbReference>
<accession>A0A316B1K4</accession>
<dbReference type="Gene3D" id="2.30.110.10">
    <property type="entry name" value="Electron Transport, Fmn-binding Protein, Chain A"/>
    <property type="match status" value="1"/>
</dbReference>
<comment type="caution">
    <text evidence="3">The sequence shown here is derived from an EMBL/GenBank/DDBJ whole genome shotgun (WGS) entry which is preliminary data.</text>
</comment>
<evidence type="ECO:0000313" key="4">
    <source>
        <dbReference type="Proteomes" id="UP000245469"/>
    </source>
</evidence>
<reference evidence="3 4" key="1">
    <citation type="submission" date="2018-03" db="EMBL/GenBank/DDBJ databases">
        <title>Genomic Encyclopedia of Archaeal and Bacterial Type Strains, Phase II (KMG-II): from individual species to whole genera.</title>
        <authorList>
            <person name="Goeker M."/>
        </authorList>
    </citation>
    <scope>NUCLEOTIDE SEQUENCE [LARGE SCALE GENOMIC DNA]</scope>
    <source>
        <strain evidence="3 4">DSM 44889</strain>
    </source>
</reference>
<protein>
    <submittedName>
        <fullName evidence="3">PPOX class probable F420-dependent enzyme</fullName>
    </submittedName>
</protein>
<gene>
    <name evidence="3" type="ORF">BXY45_101405</name>
</gene>
<dbReference type="GO" id="GO:0070967">
    <property type="term" value="F:coenzyme F420 binding"/>
    <property type="evidence" value="ECO:0007669"/>
    <property type="project" value="TreeGrafter"/>
</dbReference>
<evidence type="ECO:0000256" key="1">
    <source>
        <dbReference type="ARBA" id="ARBA00023002"/>
    </source>
</evidence>
<dbReference type="Proteomes" id="UP000245469">
    <property type="component" value="Unassembled WGS sequence"/>
</dbReference>
<dbReference type="OrthoDB" id="4551790at2"/>
<dbReference type="GO" id="GO:0005829">
    <property type="term" value="C:cytosol"/>
    <property type="evidence" value="ECO:0007669"/>
    <property type="project" value="TreeGrafter"/>
</dbReference>
<dbReference type="PANTHER" id="PTHR35176:SF1">
    <property type="entry name" value="F420H(2)-DEPENDENT BILIVERDIN REDUCTASE"/>
    <property type="match status" value="1"/>
</dbReference>
<feature type="domain" description="Pyridoxamine 5'-phosphate oxidase N-terminal" evidence="2">
    <location>
        <begin position="23"/>
        <end position="145"/>
    </location>
</feature>
<dbReference type="Pfam" id="PF01243">
    <property type="entry name" value="PNPOx_N"/>
    <property type="match status" value="1"/>
</dbReference>
<dbReference type="EMBL" id="QGDQ01000001">
    <property type="protein sequence ID" value="PWJ56427.1"/>
    <property type="molecule type" value="Genomic_DNA"/>
</dbReference>
<evidence type="ECO:0000259" key="2">
    <source>
        <dbReference type="Pfam" id="PF01243"/>
    </source>
</evidence>
<dbReference type="AlphaFoldDB" id="A0A316B1K4"/>
<evidence type="ECO:0000313" key="3">
    <source>
        <dbReference type="EMBL" id="PWJ56427.1"/>
    </source>
</evidence>
<dbReference type="PANTHER" id="PTHR35176">
    <property type="entry name" value="HEME OXYGENASE HI_0854-RELATED"/>
    <property type="match status" value="1"/>
</dbReference>
<dbReference type="GO" id="GO:0016627">
    <property type="term" value="F:oxidoreductase activity, acting on the CH-CH group of donors"/>
    <property type="evidence" value="ECO:0007669"/>
    <property type="project" value="TreeGrafter"/>
</dbReference>
<dbReference type="InterPro" id="IPR012349">
    <property type="entry name" value="Split_barrel_FMN-bd"/>
</dbReference>
<dbReference type="InterPro" id="IPR052019">
    <property type="entry name" value="F420H2_bilvrd_red/Heme_oxyg"/>
</dbReference>
<keyword evidence="1" id="KW-0560">Oxidoreductase</keyword>
<organism evidence="3 4">
    <name type="scientific">Quadrisphaera granulorum</name>
    <dbReference type="NCBI Taxonomy" id="317664"/>
    <lineage>
        <taxon>Bacteria</taxon>
        <taxon>Bacillati</taxon>
        <taxon>Actinomycetota</taxon>
        <taxon>Actinomycetes</taxon>
        <taxon>Kineosporiales</taxon>
        <taxon>Kineosporiaceae</taxon>
        <taxon>Quadrisphaera</taxon>
    </lineage>
</organism>
<proteinExistence type="predicted"/>
<keyword evidence="4" id="KW-1185">Reference proteome</keyword>
<dbReference type="SUPFAM" id="SSF50475">
    <property type="entry name" value="FMN-binding split barrel"/>
    <property type="match status" value="1"/>
</dbReference>
<sequence>MGAGPPPPIRDHGQSATLGGVELTPAALAFVTERRLATLTTHRPDGTAHVVPVGFTWDAATGVARVTARSTSRKVRNARLAESTGGRAVLCSFERAQWITLEGPVRVRDEPEVIADAVARYAVRYERTPREDPLRVVVEITVDRVMSSSHLH</sequence>
<name>A0A316B1K4_9ACTN</name>